<evidence type="ECO:0000256" key="3">
    <source>
        <dbReference type="ARBA" id="ARBA00022630"/>
    </source>
</evidence>
<dbReference type="Gene3D" id="3.50.50.60">
    <property type="entry name" value="FAD/NAD(P)-binding domain"/>
    <property type="match status" value="2"/>
</dbReference>
<dbReference type="InterPro" id="IPR050260">
    <property type="entry name" value="FAD-bd_OxRdtase"/>
</dbReference>
<reference evidence="6 7" key="1">
    <citation type="submission" date="2016-11" db="EMBL/GenBank/DDBJ databases">
        <title>Trade-off between light-utilization and light-protection in marine flavobacteria.</title>
        <authorList>
            <person name="Kumagai Y."/>
        </authorList>
    </citation>
    <scope>NUCLEOTIDE SEQUENCE [LARGE SCALE GENOMIC DNA]</scope>
    <source>
        <strain evidence="6 7">JCM 13191</strain>
    </source>
</reference>
<dbReference type="PANTHER" id="PTHR43429">
    <property type="entry name" value="PYRIDINE NUCLEOTIDE-DISULFIDE OXIDOREDUCTASE DOMAIN-CONTAINING"/>
    <property type="match status" value="1"/>
</dbReference>
<dbReference type="STRING" id="331648.BST97_07575"/>
<dbReference type="Proteomes" id="UP000193431">
    <property type="component" value="Chromosome"/>
</dbReference>
<proteinExistence type="inferred from homology"/>
<dbReference type="OrthoDB" id="9792592at2"/>
<protein>
    <submittedName>
        <fullName evidence="6">FAD-dependent oxidoreductase</fullName>
    </submittedName>
</protein>
<gene>
    <name evidence="6" type="ORF">BST97_07575</name>
</gene>
<dbReference type="InterPro" id="IPR036188">
    <property type="entry name" value="FAD/NAD-bd_sf"/>
</dbReference>
<dbReference type="EMBL" id="CP019344">
    <property type="protein sequence ID" value="ARN77871.1"/>
    <property type="molecule type" value="Genomic_DNA"/>
</dbReference>
<keyword evidence="4" id="KW-0274">FAD</keyword>
<dbReference type="PANTHER" id="PTHR43429:SF3">
    <property type="entry name" value="NITRITE REDUCTASE [NAD(P)H]"/>
    <property type="match status" value="1"/>
</dbReference>
<feature type="domain" description="FAD/NAD(P)-binding" evidence="5">
    <location>
        <begin position="3"/>
        <end position="284"/>
    </location>
</feature>
<evidence type="ECO:0000259" key="5">
    <source>
        <dbReference type="Pfam" id="PF07992"/>
    </source>
</evidence>
<dbReference type="GO" id="GO:0016491">
    <property type="term" value="F:oxidoreductase activity"/>
    <property type="evidence" value="ECO:0007669"/>
    <property type="project" value="InterPro"/>
</dbReference>
<name>A0A1W6MJU5_9FLAO</name>
<evidence type="ECO:0000313" key="7">
    <source>
        <dbReference type="Proteomes" id="UP000193431"/>
    </source>
</evidence>
<dbReference type="PRINTS" id="PR00368">
    <property type="entry name" value="FADPNR"/>
</dbReference>
<evidence type="ECO:0000256" key="4">
    <source>
        <dbReference type="ARBA" id="ARBA00022827"/>
    </source>
</evidence>
<dbReference type="AlphaFoldDB" id="A0A1W6MJU5"/>
<dbReference type="RefSeq" id="WP_085766668.1">
    <property type="nucleotide sequence ID" value="NZ_CP019344.1"/>
</dbReference>
<organism evidence="6 7">
    <name type="scientific">Nonlabens spongiae</name>
    <dbReference type="NCBI Taxonomy" id="331648"/>
    <lineage>
        <taxon>Bacteria</taxon>
        <taxon>Pseudomonadati</taxon>
        <taxon>Bacteroidota</taxon>
        <taxon>Flavobacteriia</taxon>
        <taxon>Flavobacteriales</taxon>
        <taxon>Flavobacteriaceae</taxon>
        <taxon>Nonlabens</taxon>
    </lineage>
</organism>
<accession>A0A1W6MJU5</accession>
<dbReference type="InterPro" id="IPR023753">
    <property type="entry name" value="FAD/NAD-binding_dom"/>
</dbReference>
<evidence type="ECO:0000256" key="1">
    <source>
        <dbReference type="ARBA" id="ARBA00001974"/>
    </source>
</evidence>
<comment type="similarity">
    <text evidence="2">Belongs to the FAD-dependent oxidoreductase family.</text>
</comment>
<keyword evidence="7" id="KW-1185">Reference proteome</keyword>
<dbReference type="Pfam" id="PF07992">
    <property type="entry name" value="Pyr_redox_2"/>
    <property type="match status" value="1"/>
</dbReference>
<evidence type="ECO:0000313" key="6">
    <source>
        <dbReference type="EMBL" id="ARN77871.1"/>
    </source>
</evidence>
<keyword evidence="3" id="KW-0285">Flavoprotein</keyword>
<dbReference type="PRINTS" id="PR00411">
    <property type="entry name" value="PNDRDTASEI"/>
</dbReference>
<evidence type="ECO:0000256" key="2">
    <source>
        <dbReference type="ARBA" id="ARBA00006442"/>
    </source>
</evidence>
<dbReference type="SUPFAM" id="SSF51905">
    <property type="entry name" value="FAD/NAD(P)-binding domain"/>
    <property type="match status" value="1"/>
</dbReference>
<sequence>MKHLVIIGNGIAGVTLARHVRKMSDRKITIVSSETEFFFSRTALMYVYMGHMKFEHTQPYENWFWAKNKIELVQDYVHTVLPEENKIQLSSGREIRYDDLVLATGSVPNKFGWKGQDLEGVQGLVSKQDLEQLEITAPNNKVCKRAVIIGGGLIGVELAEMLHSRHIPVTFLVREKGFWSGVLPQQDAQMISNHIIEHGIDLKHEEELDEIIDDGYGKVKGIKTKKGEVIECDMVGLCAGVRPRIEFLQNSGINLNRGILVDRHLKTNFKNVYAIGDCAEQLEPVGERKATEAVWYTGRMMGETLAQTLCGKPTKWNPGHWFNSAKFMDIEYQTYGWVWNKPKEDHAHYHWQDVDQKCGITVEYRISDREFIGINAFGIRMQHEVFNQWLDENKTVDHVIEHLNKACFNPEFYKRPFQEIKNDFKKNQKSLSI</sequence>
<comment type="cofactor">
    <cofactor evidence="1">
        <name>FAD</name>
        <dbReference type="ChEBI" id="CHEBI:57692"/>
    </cofactor>
</comment>